<evidence type="ECO:0000256" key="1">
    <source>
        <dbReference type="SAM" id="MobiDB-lite"/>
    </source>
</evidence>
<gene>
    <name evidence="2" type="ORF">PACLA_8A010859</name>
</gene>
<dbReference type="Proteomes" id="UP001152795">
    <property type="component" value="Unassembled WGS sequence"/>
</dbReference>
<sequence length="64" mass="7214">KSESKVPRLKSLFTFDEHITEFEKPVGRRTRSESAAEVARLKLSSLNRLGDSDSEDSDSEVSEE</sequence>
<feature type="non-terminal residue" evidence="2">
    <location>
        <position position="64"/>
    </location>
</feature>
<keyword evidence="3" id="KW-1185">Reference proteome</keyword>
<evidence type="ECO:0000313" key="2">
    <source>
        <dbReference type="EMBL" id="CAB4038250.1"/>
    </source>
</evidence>
<comment type="caution">
    <text evidence="2">The sequence shown here is derived from an EMBL/GenBank/DDBJ whole genome shotgun (WGS) entry which is preliminary data.</text>
</comment>
<dbReference type="AlphaFoldDB" id="A0A6S7K8L7"/>
<evidence type="ECO:0000313" key="3">
    <source>
        <dbReference type="Proteomes" id="UP001152795"/>
    </source>
</evidence>
<name>A0A6S7K8L7_PARCT</name>
<dbReference type="EMBL" id="CACRXK020023985">
    <property type="protein sequence ID" value="CAB4038250.1"/>
    <property type="molecule type" value="Genomic_DNA"/>
</dbReference>
<feature type="compositionally biased region" description="Acidic residues" evidence="1">
    <location>
        <begin position="52"/>
        <end position="64"/>
    </location>
</feature>
<feature type="region of interest" description="Disordered" evidence="1">
    <location>
        <begin position="43"/>
        <end position="64"/>
    </location>
</feature>
<protein>
    <submittedName>
        <fullName evidence="2">Uncharacterized protein</fullName>
    </submittedName>
</protein>
<proteinExistence type="predicted"/>
<organism evidence="2 3">
    <name type="scientific">Paramuricea clavata</name>
    <name type="common">Red gorgonian</name>
    <name type="synonym">Violescent sea-whip</name>
    <dbReference type="NCBI Taxonomy" id="317549"/>
    <lineage>
        <taxon>Eukaryota</taxon>
        <taxon>Metazoa</taxon>
        <taxon>Cnidaria</taxon>
        <taxon>Anthozoa</taxon>
        <taxon>Octocorallia</taxon>
        <taxon>Malacalcyonacea</taxon>
        <taxon>Plexauridae</taxon>
        <taxon>Paramuricea</taxon>
    </lineage>
</organism>
<reference evidence="2" key="1">
    <citation type="submission" date="2020-04" db="EMBL/GenBank/DDBJ databases">
        <authorList>
            <person name="Alioto T."/>
            <person name="Alioto T."/>
            <person name="Gomez Garrido J."/>
        </authorList>
    </citation>
    <scope>NUCLEOTIDE SEQUENCE</scope>
    <source>
        <strain evidence="2">A484AB</strain>
    </source>
</reference>
<accession>A0A6S7K8L7</accession>
<feature type="non-terminal residue" evidence="2">
    <location>
        <position position="1"/>
    </location>
</feature>